<dbReference type="InterPro" id="IPR010530">
    <property type="entry name" value="B12D"/>
</dbReference>
<proteinExistence type="predicted"/>
<dbReference type="Pfam" id="PF06522">
    <property type="entry name" value="B12D"/>
    <property type="match status" value="1"/>
</dbReference>
<evidence type="ECO:0000256" key="1">
    <source>
        <dbReference type="SAM" id="Phobius"/>
    </source>
</evidence>
<protein>
    <submittedName>
        <fullName evidence="2">Uncharacterized protein</fullName>
    </submittedName>
</protein>
<keyword evidence="1" id="KW-1133">Transmembrane helix</keyword>
<reference evidence="2" key="1">
    <citation type="submission" date="2021-01" db="EMBL/GenBank/DDBJ databases">
        <authorList>
            <person name="Corre E."/>
            <person name="Pelletier E."/>
            <person name="Niang G."/>
            <person name="Scheremetjew M."/>
            <person name="Finn R."/>
            <person name="Kale V."/>
            <person name="Holt S."/>
            <person name="Cochrane G."/>
            <person name="Meng A."/>
            <person name="Brown T."/>
            <person name="Cohen L."/>
        </authorList>
    </citation>
    <scope>NUCLEOTIDE SEQUENCE</scope>
    <source>
        <strain evidence="2">CCMP3303</strain>
    </source>
</reference>
<sequence>MNAARNLVLRNRAAANGLARRYQSSLSQSTVEVNGYKVSGLPTLTTPAMRRADTKKHWFSDPSTYPLQVCLGFAGFFCAGVGINCLMYNPDVQIDPAKRNKMMRDWSM</sequence>
<keyword evidence="1" id="KW-0812">Transmembrane</keyword>
<evidence type="ECO:0000313" key="2">
    <source>
        <dbReference type="EMBL" id="CAD8375120.1"/>
    </source>
</evidence>
<keyword evidence="1" id="KW-0472">Membrane</keyword>
<name>A0A7S0AVS8_9STRA</name>
<accession>A0A7S0AVS8</accession>
<organism evidence="2">
    <name type="scientific">Minutocellus polymorphus</name>
    <dbReference type="NCBI Taxonomy" id="265543"/>
    <lineage>
        <taxon>Eukaryota</taxon>
        <taxon>Sar</taxon>
        <taxon>Stramenopiles</taxon>
        <taxon>Ochrophyta</taxon>
        <taxon>Bacillariophyta</taxon>
        <taxon>Mediophyceae</taxon>
        <taxon>Cymatosirophycidae</taxon>
        <taxon>Cymatosirales</taxon>
        <taxon>Cymatosiraceae</taxon>
        <taxon>Minutocellus</taxon>
    </lineage>
</organism>
<dbReference type="AlphaFoldDB" id="A0A7S0AVS8"/>
<dbReference type="EMBL" id="HBEJ01014195">
    <property type="protein sequence ID" value="CAD8375120.1"/>
    <property type="molecule type" value="Transcribed_RNA"/>
</dbReference>
<feature type="transmembrane region" description="Helical" evidence="1">
    <location>
        <begin position="65"/>
        <end position="89"/>
    </location>
</feature>
<gene>
    <name evidence="2" type="ORF">MPOL1434_LOCUS8321</name>
</gene>